<gene>
    <name evidence="1" type="ORF">MTP08_06875</name>
</gene>
<reference evidence="1 2" key="1">
    <citation type="submission" date="2022-03" db="EMBL/GenBank/DDBJ databases">
        <title>Chryseobacterium sp. isolated from the Andong Sikhe.</title>
        <authorList>
            <person name="Won M."/>
            <person name="Kim S.-J."/>
            <person name="Kwon S.-W."/>
        </authorList>
    </citation>
    <scope>NUCLEOTIDE SEQUENCE [LARGE SCALE GENOMIC DNA]</scope>
    <source>
        <strain evidence="1 2">ADR-1</strain>
    </source>
</reference>
<name>A0ABY4BNV4_9FLAO</name>
<protein>
    <recommendedName>
        <fullName evidence="3">His-Xaa-Ser system protein HxsD</fullName>
    </recommendedName>
</protein>
<proteinExistence type="predicted"/>
<sequence length="94" mass="11261">MEKSLLNEYFELTIKKQFDIDINAECEFSLIENLVSKKMIVAPTFSEKINENQDLKRFFHAMINEINLEIYDRKFIEKRISDIIDENSRLREIG</sequence>
<evidence type="ECO:0000313" key="2">
    <source>
        <dbReference type="Proteomes" id="UP000831068"/>
    </source>
</evidence>
<accession>A0ABY4BNV4</accession>
<dbReference type="RefSeq" id="WP_243577644.1">
    <property type="nucleotide sequence ID" value="NZ_CP094529.1"/>
</dbReference>
<evidence type="ECO:0000313" key="1">
    <source>
        <dbReference type="EMBL" id="UOE39491.1"/>
    </source>
</evidence>
<evidence type="ECO:0008006" key="3">
    <source>
        <dbReference type="Google" id="ProtNLM"/>
    </source>
</evidence>
<keyword evidence="2" id="KW-1185">Reference proteome</keyword>
<organism evidence="1 2">
    <name type="scientific">Chryseobacterium oryzae</name>
    <dbReference type="NCBI Taxonomy" id="2929799"/>
    <lineage>
        <taxon>Bacteria</taxon>
        <taxon>Pseudomonadati</taxon>
        <taxon>Bacteroidota</taxon>
        <taxon>Flavobacteriia</taxon>
        <taxon>Flavobacteriales</taxon>
        <taxon>Weeksellaceae</taxon>
        <taxon>Chryseobacterium group</taxon>
        <taxon>Chryseobacterium</taxon>
    </lineage>
</organism>
<dbReference type="Proteomes" id="UP000831068">
    <property type="component" value="Chromosome"/>
</dbReference>
<dbReference type="EMBL" id="CP094529">
    <property type="protein sequence ID" value="UOE39491.1"/>
    <property type="molecule type" value="Genomic_DNA"/>
</dbReference>